<protein>
    <submittedName>
        <fullName evidence="1">Uncharacterized protein</fullName>
    </submittedName>
</protein>
<dbReference type="Proteomes" id="UP000183417">
    <property type="component" value="Unassembled WGS sequence"/>
</dbReference>
<sequence>MLVGEGLVGNDLLLVHHEAVVLAVGQLGVQLGLLAGQRGERHLQPYHVLAGLEHVAHPVGRPGVVEDGLAGLVARDGVGDQRRVGALLVGHGVAQLVGRQVMLDHGLAAPARRAAGEVGLAVAVRVEQLGDLGVLELAEVGDLVFVGRLLVHQVALGGVVRVHALAEQLGVAARVLVVVGVQRVPVRGQESGIAIGNRHVGRGVLDLLEGLHVVAQLLQGLHDDEGLEALFGDGALQWQHLHALSGLFVGRPCAGAGQRNACGDGAGAQPVAQCVGLQSVGVQGLDHPRVPPLCDERGAGGQRGWPFFGKAAR</sequence>
<reference evidence="1 2" key="1">
    <citation type="submission" date="2016-10" db="EMBL/GenBank/DDBJ databases">
        <authorList>
            <person name="de Groot N.N."/>
        </authorList>
    </citation>
    <scope>NUCLEOTIDE SEQUENCE [LARGE SCALE GENOMIC DNA]</scope>
    <source>
        <strain evidence="1 2">LMG 24775</strain>
    </source>
</reference>
<dbReference type="AlphaFoldDB" id="A0A1H3RAP9"/>
<name>A0A1H3RAP9_9BURK</name>
<gene>
    <name evidence="1" type="ORF">SAMN05421547_11519</name>
</gene>
<accession>A0A1H3RAP9</accession>
<evidence type="ECO:0000313" key="2">
    <source>
        <dbReference type="Proteomes" id="UP000183417"/>
    </source>
</evidence>
<dbReference type="EMBL" id="FNPE01000015">
    <property type="protein sequence ID" value="SDZ22395.1"/>
    <property type="molecule type" value="Genomic_DNA"/>
</dbReference>
<proteinExistence type="predicted"/>
<organism evidence="1 2">
    <name type="scientific">Delftia lacustris</name>
    <dbReference type="NCBI Taxonomy" id="558537"/>
    <lineage>
        <taxon>Bacteria</taxon>
        <taxon>Pseudomonadati</taxon>
        <taxon>Pseudomonadota</taxon>
        <taxon>Betaproteobacteria</taxon>
        <taxon>Burkholderiales</taxon>
        <taxon>Comamonadaceae</taxon>
        <taxon>Delftia</taxon>
    </lineage>
</organism>
<evidence type="ECO:0000313" key="1">
    <source>
        <dbReference type="EMBL" id="SDZ22395.1"/>
    </source>
</evidence>